<evidence type="ECO:0000256" key="1">
    <source>
        <dbReference type="SAM" id="MobiDB-lite"/>
    </source>
</evidence>
<keyword evidence="3" id="KW-1185">Reference proteome</keyword>
<accession>A0AAD8N8Z2</accession>
<proteinExistence type="predicted"/>
<feature type="compositionally biased region" description="Low complexity" evidence="1">
    <location>
        <begin position="49"/>
        <end position="60"/>
    </location>
</feature>
<protein>
    <submittedName>
        <fullName evidence="2">Uncharacterized protein</fullName>
    </submittedName>
</protein>
<feature type="region of interest" description="Disordered" evidence="1">
    <location>
        <begin position="36"/>
        <end position="68"/>
    </location>
</feature>
<gene>
    <name evidence="2" type="ORF">QVD17_41583</name>
</gene>
<sequence>MVISRMDDSKDGEMVNNIRNIGGGLANKVTNIDGNPIRGSLKKSGSLTPSSMSMNPNGSNVASSSMGANHRNPFDVLSSLDNDNGTREEVEVKCLKRFEEASLDEERFLQQKSKVDWLAAGDNNITFFHNSLKSINQQTRIDVFIDRGGVIHEGEDVQKAFVTHYENFLRCEGDTYLAPTPELFLARWISSGYYEFFKCFYSDVKTGSKYSKEHY</sequence>
<name>A0AAD8N8Z2_TARER</name>
<organism evidence="2 3">
    <name type="scientific">Tagetes erecta</name>
    <name type="common">African marigold</name>
    <dbReference type="NCBI Taxonomy" id="13708"/>
    <lineage>
        <taxon>Eukaryota</taxon>
        <taxon>Viridiplantae</taxon>
        <taxon>Streptophyta</taxon>
        <taxon>Embryophyta</taxon>
        <taxon>Tracheophyta</taxon>
        <taxon>Spermatophyta</taxon>
        <taxon>Magnoliopsida</taxon>
        <taxon>eudicotyledons</taxon>
        <taxon>Gunneridae</taxon>
        <taxon>Pentapetalae</taxon>
        <taxon>asterids</taxon>
        <taxon>campanulids</taxon>
        <taxon>Asterales</taxon>
        <taxon>Asteraceae</taxon>
        <taxon>Asteroideae</taxon>
        <taxon>Heliantheae alliance</taxon>
        <taxon>Tageteae</taxon>
        <taxon>Tagetes</taxon>
    </lineage>
</organism>
<dbReference type="EMBL" id="JAUHHV010000012">
    <property type="protein sequence ID" value="KAK1406290.1"/>
    <property type="molecule type" value="Genomic_DNA"/>
</dbReference>
<dbReference type="Proteomes" id="UP001229421">
    <property type="component" value="Unassembled WGS sequence"/>
</dbReference>
<comment type="caution">
    <text evidence="2">The sequence shown here is derived from an EMBL/GenBank/DDBJ whole genome shotgun (WGS) entry which is preliminary data.</text>
</comment>
<reference evidence="2" key="1">
    <citation type="journal article" date="2023" name="bioRxiv">
        <title>Improved chromosome-level genome assembly for marigold (Tagetes erecta).</title>
        <authorList>
            <person name="Jiang F."/>
            <person name="Yuan L."/>
            <person name="Wang S."/>
            <person name="Wang H."/>
            <person name="Xu D."/>
            <person name="Wang A."/>
            <person name="Fan W."/>
        </authorList>
    </citation>
    <scope>NUCLEOTIDE SEQUENCE</scope>
    <source>
        <strain evidence="2">WSJ</strain>
        <tissue evidence="2">Leaf</tissue>
    </source>
</reference>
<evidence type="ECO:0000313" key="3">
    <source>
        <dbReference type="Proteomes" id="UP001229421"/>
    </source>
</evidence>
<evidence type="ECO:0000313" key="2">
    <source>
        <dbReference type="EMBL" id="KAK1406290.1"/>
    </source>
</evidence>
<dbReference type="AlphaFoldDB" id="A0AAD8N8Z2"/>